<reference evidence="3" key="1">
    <citation type="submission" date="2021-01" db="UniProtKB">
        <authorList>
            <consortium name="EnsemblPlants"/>
        </authorList>
    </citation>
    <scope>IDENTIFICATION</scope>
</reference>
<dbReference type="EnsemblPlants" id="Kaladp1129s0040.1.v1.1">
    <property type="protein sequence ID" value="Kaladp1129s0040.1.v1.1"/>
    <property type="gene ID" value="Kaladp1129s0040.v1.1"/>
</dbReference>
<dbReference type="OMA" id="EFLAICP"/>
<dbReference type="Gene3D" id="1.25.40.20">
    <property type="entry name" value="Ankyrin repeat-containing domain"/>
    <property type="match status" value="1"/>
</dbReference>
<keyword evidence="1" id="KW-0812">Transmembrane</keyword>
<sequence length="300" mass="33662">MELLIKAAEDGDISDLYRLIPENPRILKQLDDLPFAQTPLHQKGMAEQRGEGVSLLHYVAELCNLTLMPEFLAICPESINAMTIRSETALHIAVKHRNFDATEVLMGWLERAGLLPRCGVANMDLQNFEQRTALDILKRRPHREDKMLQEILKTASNAATYTLSPFAIYLRTKIILFERMIRGGLLVVAVLVATATYSAGINPPGVQHNRLSSGLDCSDGWSAVLRVSGLQRHCFLCINDLDLFLMLPSGIFMMLLQYSLVACYMLSMVIISPTNSENQPNFDHVLPEISTSDHNSVHWM</sequence>
<feature type="transmembrane region" description="Helical" evidence="1">
    <location>
        <begin position="251"/>
        <end position="271"/>
    </location>
</feature>
<name>A0A7N1A7Z5_KALFE</name>
<keyword evidence="4" id="KW-1185">Reference proteome</keyword>
<proteinExistence type="predicted"/>
<organism evidence="3 4">
    <name type="scientific">Kalanchoe fedtschenkoi</name>
    <name type="common">Lavender scallops</name>
    <name type="synonym">South American air plant</name>
    <dbReference type="NCBI Taxonomy" id="63787"/>
    <lineage>
        <taxon>Eukaryota</taxon>
        <taxon>Viridiplantae</taxon>
        <taxon>Streptophyta</taxon>
        <taxon>Embryophyta</taxon>
        <taxon>Tracheophyta</taxon>
        <taxon>Spermatophyta</taxon>
        <taxon>Magnoliopsida</taxon>
        <taxon>eudicotyledons</taxon>
        <taxon>Gunneridae</taxon>
        <taxon>Pentapetalae</taxon>
        <taxon>Saxifragales</taxon>
        <taxon>Crassulaceae</taxon>
        <taxon>Kalanchoe</taxon>
    </lineage>
</organism>
<keyword evidence="1" id="KW-0472">Membrane</keyword>
<dbReference type="Pfam" id="PF13962">
    <property type="entry name" value="PGG"/>
    <property type="match status" value="1"/>
</dbReference>
<dbReference type="AlphaFoldDB" id="A0A7N1A7Z5"/>
<dbReference type="PANTHER" id="PTHR24128:SF24">
    <property type="entry name" value="ANKYRIN REPEAT PROTEIN"/>
    <property type="match status" value="1"/>
</dbReference>
<dbReference type="Gramene" id="Kaladp1129s0040.1.v1.1">
    <property type="protein sequence ID" value="Kaladp1129s0040.1.v1.1"/>
    <property type="gene ID" value="Kaladp1129s0040.v1.1"/>
</dbReference>
<dbReference type="Proteomes" id="UP000594263">
    <property type="component" value="Unplaced"/>
</dbReference>
<evidence type="ECO:0000313" key="3">
    <source>
        <dbReference type="EnsemblPlants" id="Kaladp1129s0040.1.v1.1"/>
    </source>
</evidence>
<accession>A0A7N1A7Z5</accession>
<dbReference type="PANTHER" id="PTHR24128">
    <property type="entry name" value="HOMEOBOX PROTEIN WARIAI"/>
    <property type="match status" value="1"/>
</dbReference>
<dbReference type="InterPro" id="IPR026961">
    <property type="entry name" value="PGG_dom"/>
</dbReference>
<evidence type="ECO:0000259" key="2">
    <source>
        <dbReference type="Pfam" id="PF13962"/>
    </source>
</evidence>
<protein>
    <recommendedName>
        <fullName evidence="2">PGG domain-containing protein</fullName>
    </recommendedName>
</protein>
<feature type="domain" description="PGG" evidence="2">
    <location>
        <begin position="184"/>
        <end position="247"/>
    </location>
</feature>
<keyword evidence="1" id="KW-1133">Transmembrane helix</keyword>
<evidence type="ECO:0000256" key="1">
    <source>
        <dbReference type="SAM" id="Phobius"/>
    </source>
</evidence>
<feature type="transmembrane region" description="Helical" evidence="1">
    <location>
        <begin position="180"/>
        <end position="201"/>
    </location>
</feature>
<evidence type="ECO:0000313" key="4">
    <source>
        <dbReference type="Proteomes" id="UP000594263"/>
    </source>
</evidence>
<dbReference type="InterPro" id="IPR036770">
    <property type="entry name" value="Ankyrin_rpt-contain_sf"/>
</dbReference>
<dbReference type="SUPFAM" id="SSF48403">
    <property type="entry name" value="Ankyrin repeat"/>
    <property type="match status" value="1"/>
</dbReference>